<gene>
    <name evidence="2" type="ORF">CLEP1334_LOCUS29925</name>
</gene>
<dbReference type="EMBL" id="HBER01059988">
    <property type="protein sequence ID" value="CAD8554634.1"/>
    <property type="molecule type" value="Transcribed_RNA"/>
</dbReference>
<protein>
    <submittedName>
        <fullName evidence="2">Uncharacterized protein</fullName>
    </submittedName>
</protein>
<name>A0A7S0P5M6_9EUKA</name>
<evidence type="ECO:0000256" key="1">
    <source>
        <dbReference type="SAM" id="SignalP"/>
    </source>
</evidence>
<feature type="signal peptide" evidence="1">
    <location>
        <begin position="1"/>
        <end position="26"/>
    </location>
</feature>
<organism evidence="2">
    <name type="scientific">Calcidiscus leptoporus</name>
    <dbReference type="NCBI Taxonomy" id="127549"/>
    <lineage>
        <taxon>Eukaryota</taxon>
        <taxon>Haptista</taxon>
        <taxon>Haptophyta</taxon>
        <taxon>Prymnesiophyceae</taxon>
        <taxon>Coccolithales</taxon>
        <taxon>Calcidiscaceae</taxon>
        <taxon>Calcidiscus</taxon>
    </lineage>
</organism>
<dbReference type="AlphaFoldDB" id="A0A7S0P5M6"/>
<keyword evidence="1" id="KW-0732">Signal</keyword>
<accession>A0A7S0P5M6</accession>
<reference evidence="2" key="1">
    <citation type="submission" date="2021-01" db="EMBL/GenBank/DDBJ databases">
        <authorList>
            <person name="Corre E."/>
            <person name="Pelletier E."/>
            <person name="Niang G."/>
            <person name="Scheremetjew M."/>
            <person name="Finn R."/>
            <person name="Kale V."/>
            <person name="Holt S."/>
            <person name="Cochrane G."/>
            <person name="Meng A."/>
            <person name="Brown T."/>
            <person name="Cohen L."/>
        </authorList>
    </citation>
    <scope>NUCLEOTIDE SEQUENCE</scope>
    <source>
        <strain evidence="2">RCC1130</strain>
    </source>
</reference>
<sequence length="378" mass="41917">MQLLAGVRALTLLLSLGFPSYGSVSAAQGARKKETAGAVPLLFHGELSEKKFLRGSNHSLLRGRNTTAGAEHSLPRDRQRKCTLFAPDRTPLRFSREAARRVAHVISNNLTRLEPTKRSLESAGFSVSTVDPIPAGGALVRKRAEVTGADNRTLGVLSLALTHERLHRLFPTTRDWLYVFEDDALFNGERQRNGGNWSSASVQSLLDRAELVAEHRGSPLLYLGTCAPDFPAKRRPDWRREELIRQPHIGCGDEPLLWLRPCASLCTHAVAVHRSAATLLSRTAAMFVGRNHGVSVLHRLNIDVMLRRMFQDGLLAPRDMITRTDQSNLGIGPPPPNSRVNTWPTCLVSNEADFGGLENYFVQNKNHKSQVGAHWRRS</sequence>
<evidence type="ECO:0000313" key="2">
    <source>
        <dbReference type="EMBL" id="CAD8554634.1"/>
    </source>
</evidence>
<feature type="chain" id="PRO_5031543402" evidence="1">
    <location>
        <begin position="27"/>
        <end position="378"/>
    </location>
</feature>
<proteinExistence type="predicted"/>